<dbReference type="EMBL" id="VSRR010001427">
    <property type="protein sequence ID" value="MPC25172.1"/>
    <property type="molecule type" value="Genomic_DNA"/>
</dbReference>
<reference evidence="1 2" key="1">
    <citation type="submission" date="2019-05" db="EMBL/GenBank/DDBJ databases">
        <title>Another draft genome of Portunus trituberculatus and its Hox gene families provides insights of decapod evolution.</title>
        <authorList>
            <person name="Jeong J.-H."/>
            <person name="Song I."/>
            <person name="Kim S."/>
            <person name="Choi T."/>
            <person name="Kim D."/>
            <person name="Ryu S."/>
            <person name="Kim W."/>
        </authorList>
    </citation>
    <scope>NUCLEOTIDE SEQUENCE [LARGE SCALE GENOMIC DNA]</scope>
    <source>
        <tissue evidence="1">Muscle</tissue>
    </source>
</reference>
<protein>
    <submittedName>
        <fullName evidence="1">Uncharacterized protein</fullName>
    </submittedName>
</protein>
<dbReference type="AlphaFoldDB" id="A0A5B7DU34"/>
<organism evidence="1 2">
    <name type="scientific">Portunus trituberculatus</name>
    <name type="common">Swimming crab</name>
    <name type="synonym">Neptunus trituberculatus</name>
    <dbReference type="NCBI Taxonomy" id="210409"/>
    <lineage>
        <taxon>Eukaryota</taxon>
        <taxon>Metazoa</taxon>
        <taxon>Ecdysozoa</taxon>
        <taxon>Arthropoda</taxon>
        <taxon>Crustacea</taxon>
        <taxon>Multicrustacea</taxon>
        <taxon>Malacostraca</taxon>
        <taxon>Eumalacostraca</taxon>
        <taxon>Eucarida</taxon>
        <taxon>Decapoda</taxon>
        <taxon>Pleocyemata</taxon>
        <taxon>Brachyura</taxon>
        <taxon>Eubrachyura</taxon>
        <taxon>Portunoidea</taxon>
        <taxon>Portunidae</taxon>
        <taxon>Portuninae</taxon>
        <taxon>Portunus</taxon>
    </lineage>
</organism>
<proteinExistence type="predicted"/>
<sequence length="141" mass="15171">MAAKTCRSNVEDSVASPCVPWQAEIVATTETNIRCLMDILPHLEMDGSLEPELEEVQSKSGFAALFVASDSQLSGARGHVGVAVPCGLILFGYSFPSYECERGEANFKSISCRTRNLNQLSVPVHLSACLSPPRVTSACQH</sequence>
<evidence type="ECO:0000313" key="2">
    <source>
        <dbReference type="Proteomes" id="UP000324222"/>
    </source>
</evidence>
<dbReference type="Proteomes" id="UP000324222">
    <property type="component" value="Unassembled WGS sequence"/>
</dbReference>
<name>A0A5B7DU34_PORTR</name>
<keyword evidence="2" id="KW-1185">Reference proteome</keyword>
<gene>
    <name evidence="1" type="ORF">E2C01_018275</name>
</gene>
<comment type="caution">
    <text evidence="1">The sequence shown here is derived from an EMBL/GenBank/DDBJ whole genome shotgun (WGS) entry which is preliminary data.</text>
</comment>
<accession>A0A5B7DU34</accession>
<evidence type="ECO:0000313" key="1">
    <source>
        <dbReference type="EMBL" id="MPC25172.1"/>
    </source>
</evidence>